<accession>A0AAE0YR06</accession>
<feature type="compositionally biased region" description="Gly residues" evidence="2">
    <location>
        <begin position="163"/>
        <end position="173"/>
    </location>
</feature>
<dbReference type="InterPro" id="IPR046360">
    <property type="entry name" value="T-box_DNA-bd"/>
</dbReference>
<comment type="caution">
    <text evidence="4">The sequence shown here is derived from an EMBL/GenBank/DDBJ whole genome shotgun (WGS) entry which is preliminary data.</text>
</comment>
<dbReference type="AlphaFoldDB" id="A0AAE0YR06"/>
<dbReference type="InterPro" id="IPR036960">
    <property type="entry name" value="T-box_sf"/>
</dbReference>
<organism evidence="4 5">
    <name type="scientific">Elysia crispata</name>
    <name type="common">lettuce slug</name>
    <dbReference type="NCBI Taxonomy" id="231223"/>
    <lineage>
        <taxon>Eukaryota</taxon>
        <taxon>Metazoa</taxon>
        <taxon>Spiralia</taxon>
        <taxon>Lophotrochozoa</taxon>
        <taxon>Mollusca</taxon>
        <taxon>Gastropoda</taxon>
        <taxon>Heterobranchia</taxon>
        <taxon>Euthyneura</taxon>
        <taxon>Panpulmonata</taxon>
        <taxon>Sacoglossa</taxon>
        <taxon>Placobranchoidea</taxon>
        <taxon>Plakobranchidae</taxon>
        <taxon>Elysia</taxon>
    </lineage>
</organism>
<dbReference type="GO" id="GO:0005634">
    <property type="term" value="C:nucleus"/>
    <property type="evidence" value="ECO:0007669"/>
    <property type="project" value="UniProtKB-SubCell"/>
</dbReference>
<reference evidence="4" key="1">
    <citation type="journal article" date="2023" name="G3 (Bethesda)">
        <title>A reference genome for the long-term kleptoplast-retaining sea slug Elysia crispata morphotype clarki.</title>
        <authorList>
            <person name="Eastman K.E."/>
            <person name="Pendleton A.L."/>
            <person name="Shaikh M.A."/>
            <person name="Suttiyut T."/>
            <person name="Ogas R."/>
            <person name="Tomko P."/>
            <person name="Gavelis G."/>
            <person name="Widhalm J.R."/>
            <person name="Wisecaver J.H."/>
        </authorList>
    </citation>
    <scope>NUCLEOTIDE SEQUENCE</scope>
    <source>
        <strain evidence="4">ECLA1</strain>
    </source>
</reference>
<evidence type="ECO:0000256" key="2">
    <source>
        <dbReference type="SAM" id="MobiDB-lite"/>
    </source>
</evidence>
<evidence type="ECO:0000256" key="1">
    <source>
        <dbReference type="PROSITE-ProRule" id="PRU00201"/>
    </source>
</evidence>
<comment type="subcellular location">
    <subcellularLocation>
        <location evidence="1">Nucleus</location>
    </subcellularLocation>
</comment>
<dbReference type="GO" id="GO:0003700">
    <property type="term" value="F:DNA-binding transcription factor activity"/>
    <property type="evidence" value="ECO:0007669"/>
    <property type="project" value="InterPro"/>
</dbReference>
<gene>
    <name evidence="4" type="ORF">RRG08_027460</name>
</gene>
<evidence type="ECO:0000313" key="4">
    <source>
        <dbReference type="EMBL" id="KAK3755201.1"/>
    </source>
</evidence>
<dbReference type="PROSITE" id="PS01283">
    <property type="entry name" value="TBOX_1"/>
    <property type="match status" value="1"/>
</dbReference>
<dbReference type="InterPro" id="IPR018186">
    <property type="entry name" value="TF_T-box_CS"/>
</dbReference>
<keyword evidence="5" id="KW-1185">Reference proteome</keyword>
<dbReference type="EMBL" id="JAWDGP010005603">
    <property type="protein sequence ID" value="KAK3755201.1"/>
    <property type="molecule type" value="Genomic_DNA"/>
</dbReference>
<feature type="compositionally biased region" description="Polar residues" evidence="2">
    <location>
        <begin position="149"/>
        <end position="162"/>
    </location>
</feature>
<dbReference type="PROSITE" id="PS50252">
    <property type="entry name" value="TBOX_3"/>
    <property type="match status" value="1"/>
</dbReference>
<name>A0AAE0YR06_9GAST</name>
<feature type="region of interest" description="Disordered" evidence="2">
    <location>
        <begin position="126"/>
        <end position="200"/>
    </location>
</feature>
<dbReference type="Gene3D" id="2.60.40.820">
    <property type="entry name" value="Transcription factor, T-box"/>
    <property type="match status" value="1"/>
</dbReference>
<proteinExistence type="predicted"/>
<evidence type="ECO:0000259" key="3">
    <source>
        <dbReference type="PROSITE" id="PS50252"/>
    </source>
</evidence>
<sequence>MRARSLRSSVWERCIIAMGREEAVDHDAVAACRLHDDGVDDGGVDSSVKEICGQGDGGVASQSLCVKMELGVSVSSREHAISSSQACVTGCGAVAARRFQALQYDQHRPAEHHLATPTAMAAHLVQQHGGQDNSTSNTNEDCKTEGDLQHSSPGLETSNTVSGRGGSPDGALGGDKNCVGDSSESGRATGGPKPEPAVPNEPLHYKLLHVECKLEMKALWDRFDSLGTEMIVTKLGRKGRQTQGFVCTTSPIIDGTAAESAGTDRHGEGVNGLTSDILTAAKHSRLTPERDIVQCGAKLNPDCSRALALNSGRGTRRLNANIENKDGDLGRMNAVCCLVEIMNTASLQEETSHSCCSIQGAWNNRVGERCCSVALAPCNCDMLLLTAGLVNTCFGSTSFTYGKDERFKLIPSRPIDRPRICRICGPLVDSEMTSLSSGSLVGARRLLQMDSPAVFTLATRERTPRRREINLRPPVQVLGLCLRVQTSDQVSYWLEKSAHFPSTLYSLTSPVFYTELRSGTHLAFSDGLGFCV</sequence>
<feature type="compositionally biased region" description="Polar residues" evidence="2">
    <location>
        <begin position="128"/>
        <end position="139"/>
    </location>
</feature>
<dbReference type="GO" id="GO:0003677">
    <property type="term" value="F:DNA binding"/>
    <property type="evidence" value="ECO:0007669"/>
    <property type="project" value="UniProtKB-UniRule"/>
</dbReference>
<feature type="domain" description="T-box" evidence="3">
    <location>
        <begin position="214"/>
        <end position="238"/>
    </location>
</feature>
<keyword evidence="1" id="KW-0238">DNA-binding</keyword>
<evidence type="ECO:0000313" key="5">
    <source>
        <dbReference type="Proteomes" id="UP001283361"/>
    </source>
</evidence>
<dbReference type="GO" id="GO:0045893">
    <property type="term" value="P:positive regulation of DNA-templated transcription"/>
    <property type="evidence" value="ECO:0007669"/>
    <property type="project" value="InterPro"/>
</dbReference>
<comment type="caution">
    <text evidence="1">Lacks conserved residue(s) required for the propagation of feature annotation.</text>
</comment>
<dbReference type="Proteomes" id="UP001283361">
    <property type="component" value="Unassembled WGS sequence"/>
</dbReference>
<keyword evidence="1" id="KW-0539">Nucleus</keyword>
<protein>
    <recommendedName>
        <fullName evidence="3">T-box domain-containing protein</fullName>
    </recommendedName>
</protein>